<name>A0A132AAG8_SARSC</name>
<feature type="compositionally biased region" description="Polar residues" evidence="1">
    <location>
        <begin position="71"/>
        <end position="85"/>
    </location>
</feature>
<organism evidence="3 4">
    <name type="scientific">Sarcoptes scabiei</name>
    <name type="common">Itch mite</name>
    <name type="synonym">Acarus scabiei</name>
    <dbReference type="NCBI Taxonomy" id="52283"/>
    <lineage>
        <taxon>Eukaryota</taxon>
        <taxon>Metazoa</taxon>
        <taxon>Ecdysozoa</taxon>
        <taxon>Arthropoda</taxon>
        <taxon>Chelicerata</taxon>
        <taxon>Arachnida</taxon>
        <taxon>Acari</taxon>
        <taxon>Acariformes</taxon>
        <taxon>Sarcoptiformes</taxon>
        <taxon>Astigmata</taxon>
        <taxon>Psoroptidia</taxon>
        <taxon>Sarcoptoidea</taxon>
        <taxon>Sarcoptidae</taxon>
        <taxon>Sarcoptinae</taxon>
        <taxon>Sarcoptes</taxon>
    </lineage>
</organism>
<evidence type="ECO:0000313" key="3">
    <source>
        <dbReference type="EMBL" id="KPM07964.1"/>
    </source>
</evidence>
<protein>
    <submittedName>
        <fullName evidence="3">Uncharacterized protein</fullName>
    </submittedName>
</protein>
<feature type="transmembrane region" description="Helical" evidence="2">
    <location>
        <begin position="20"/>
        <end position="47"/>
    </location>
</feature>
<keyword evidence="2" id="KW-1133">Transmembrane helix</keyword>
<dbReference type="Proteomes" id="UP000616769">
    <property type="component" value="Unassembled WGS sequence"/>
</dbReference>
<proteinExistence type="predicted"/>
<feature type="region of interest" description="Disordered" evidence="1">
    <location>
        <begin position="71"/>
        <end position="111"/>
    </location>
</feature>
<dbReference type="AlphaFoldDB" id="A0A132AAG8"/>
<accession>A0A132AAG8</accession>
<keyword evidence="2" id="KW-0472">Membrane</keyword>
<dbReference type="VEuPathDB" id="VectorBase:SSCA009818"/>
<dbReference type="EMBL" id="JXLN01012072">
    <property type="protein sequence ID" value="KPM07964.1"/>
    <property type="molecule type" value="Genomic_DNA"/>
</dbReference>
<feature type="compositionally biased region" description="Low complexity" evidence="1">
    <location>
        <begin position="98"/>
        <end position="108"/>
    </location>
</feature>
<sequence length="136" mass="15383">MSSSIELFAFQGYDTDYSELYKGLAVVIGFFLFLVLLLLIFILISYLRKWYRLKKRPANDLVINEQGLQQHQLQPISSGKQSSRMMSLGVDDPLLPQSSVTAGSSSSSQILGNKQSINSYSELVYHPHLSIPQRQR</sequence>
<dbReference type="OrthoDB" id="10653755at2759"/>
<gene>
    <name evidence="3" type="ORF">QR98_0064770</name>
</gene>
<comment type="caution">
    <text evidence="3">The sequence shown here is derived from an EMBL/GenBank/DDBJ whole genome shotgun (WGS) entry which is preliminary data.</text>
</comment>
<evidence type="ECO:0000313" key="4">
    <source>
        <dbReference type="Proteomes" id="UP000616769"/>
    </source>
</evidence>
<evidence type="ECO:0000256" key="2">
    <source>
        <dbReference type="SAM" id="Phobius"/>
    </source>
</evidence>
<evidence type="ECO:0000256" key="1">
    <source>
        <dbReference type="SAM" id="MobiDB-lite"/>
    </source>
</evidence>
<reference evidence="3 4" key="1">
    <citation type="journal article" date="2015" name="Parasit. Vectors">
        <title>Draft genome of the scabies mite.</title>
        <authorList>
            <person name="Rider S.D.Jr."/>
            <person name="Morgan M.S."/>
            <person name="Arlian L.G."/>
        </authorList>
    </citation>
    <scope>NUCLEOTIDE SEQUENCE [LARGE SCALE GENOMIC DNA]</scope>
    <source>
        <strain evidence="3">Arlian Lab</strain>
    </source>
</reference>
<keyword evidence="2" id="KW-0812">Transmembrane</keyword>